<name>A0ABQ2MPL0_9ACTN</name>
<reference evidence="2" key="1">
    <citation type="journal article" date="2019" name="Int. J. Syst. Evol. Microbiol.">
        <title>The Global Catalogue of Microorganisms (GCM) 10K type strain sequencing project: providing services to taxonomists for standard genome sequencing and annotation.</title>
        <authorList>
            <consortium name="The Broad Institute Genomics Platform"/>
            <consortium name="The Broad Institute Genome Sequencing Center for Infectious Disease"/>
            <person name="Wu L."/>
            <person name="Ma J."/>
        </authorList>
    </citation>
    <scope>NUCLEOTIDE SEQUENCE [LARGE SCALE GENOMIC DNA]</scope>
    <source>
        <strain evidence="2">CGMCC 4.7178</strain>
    </source>
</reference>
<proteinExistence type="predicted"/>
<gene>
    <name evidence="1" type="ORF">GCM10012287_46380</name>
</gene>
<sequence>MSTLTAVRDLEDGPTDAELEALEAELPIVQAEAELLDVEISLLDQPAAPWSERRVRRAHREVLAARLKVANRTRLRKLAAGTGEVA</sequence>
<keyword evidence="2" id="KW-1185">Reference proteome</keyword>
<evidence type="ECO:0000313" key="1">
    <source>
        <dbReference type="EMBL" id="GGO55329.1"/>
    </source>
</evidence>
<organism evidence="1 2">
    <name type="scientific">Streptomyces daqingensis</name>
    <dbReference type="NCBI Taxonomy" id="1472640"/>
    <lineage>
        <taxon>Bacteria</taxon>
        <taxon>Bacillati</taxon>
        <taxon>Actinomycetota</taxon>
        <taxon>Actinomycetes</taxon>
        <taxon>Kitasatosporales</taxon>
        <taxon>Streptomycetaceae</taxon>
        <taxon>Streptomyces</taxon>
    </lineage>
</organism>
<protein>
    <recommendedName>
        <fullName evidence="3">50S ribosomal protein L29</fullName>
    </recommendedName>
</protein>
<dbReference type="InterPro" id="IPR046251">
    <property type="entry name" value="DUF6284"/>
</dbReference>
<evidence type="ECO:0000313" key="2">
    <source>
        <dbReference type="Proteomes" id="UP000631535"/>
    </source>
</evidence>
<dbReference type="Proteomes" id="UP000631535">
    <property type="component" value="Unassembled WGS sequence"/>
</dbReference>
<dbReference type="Pfam" id="PF19801">
    <property type="entry name" value="DUF6284"/>
    <property type="match status" value="1"/>
</dbReference>
<evidence type="ECO:0008006" key="3">
    <source>
        <dbReference type="Google" id="ProtNLM"/>
    </source>
</evidence>
<accession>A0ABQ2MPL0</accession>
<dbReference type="EMBL" id="BMMP01000016">
    <property type="protein sequence ID" value="GGO55329.1"/>
    <property type="molecule type" value="Genomic_DNA"/>
</dbReference>
<comment type="caution">
    <text evidence="1">The sequence shown here is derived from an EMBL/GenBank/DDBJ whole genome shotgun (WGS) entry which is preliminary data.</text>
</comment>
<dbReference type="RefSeq" id="WP_189039139.1">
    <property type="nucleotide sequence ID" value="NZ_BMMP01000016.1"/>
</dbReference>